<dbReference type="Pfam" id="PF14759">
    <property type="entry name" value="Reductase_C"/>
    <property type="match status" value="1"/>
</dbReference>
<dbReference type="Pfam" id="PF07992">
    <property type="entry name" value="Pyr_redox_2"/>
    <property type="match status" value="1"/>
</dbReference>
<comment type="cofactor">
    <cofactor evidence="1">
        <name>FAD</name>
        <dbReference type="ChEBI" id="CHEBI:57692"/>
    </cofactor>
</comment>
<dbReference type="RefSeq" id="WP_229581871.1">
    <property type="nucleotide sequence ID" value="NZ_CP083974.1"/>
</dbReference>
<dbReference type="PRINTS" id="PR00368">
    <property type="entry name" value="FADPNR"/>
</dbReference>
<evidence type="ECO:0000256" key="2">
    <source>
        <dbReference type="ARBA" id="ARBA00022630"/>
    </source>
</evidence>
<evidence type="ECO:0000313" key="8">
    <source>
        <dbReference type="Proteomes" id="UP001162740"/>
    </source>
</evidence>
<accession>A0AA46WYZ7</accession>
<dbReference type="InterPro" id="IPR028202">
    <property type="entry name" value="Reductase_C"/>
</dbReference>
<keyword evidence="3" id="KW-0274">FAD</keyword>
<organism evidence="7 8">
    <name type="scientific">Rhodococcus rhodochrous</name>
    <dbReference type="NCBI Taxonomy" id="1829"/>
    <lineage>
        <taxon>Bacteria</taxon>
        <taxon>Bacillati</taxon>
        <taxon>Actinomycetota</taxon>
        <taxon>Actinomycetes</taxon>
        <taxon>Mycobacteriales</taxon>
        <taxon>Nocardiaceae</taxon>
        <taxon>Rhodococcus</taxon>
    </lineage>
</organism>
<dbReference type="AlphaFoldDB" id="A0AA46WYZ7"/>
<feature type="domain" description="Reductase C-terminal" evidence="6">
    <location>
        <begin position="315"/>
        <end position="384"/>
    </location>
</feature>
<dbReference type="InterPro" id="IPR050446">
    <property type="entry name" value="FAD-oxidoreductase/Apoptosis"/>
</dbReference>
<dbReference type="Gene3D" id="3.30.390.30">
    <property type="match status" value="1"/>
</dbReference>
<evidence type="ECO:0000256" key="3">
    <source>
        <dbReference type="ARBA" id="ARBA00022827"/>
    </source>
</evidence>
<dbReference type="InterPro" id="IPR016156">
    <property type="entry name" value="FAD/NAD-linked_Rdtase_dimer_sf"/>
</dbReference>
<dbReference type="InterPro" id="IPR036188">
    <property type="entry name" value="FAD/NAD-bd_sf"/>
</dbReference>
<dbReference type="Gene3D" id="3.50.50.60">
    <property type="entry name" value="FAD/NAD(P)-binding domain"/>
    <property type="match status" value="2"/>
</dbReference>
<dbReference type="SUPFAM" id="SSF55424">
    <property type="entry name" value="FAD/NAD-linked reductases, dimerisation (C-terminal) domain"/>
    <property type="match status" value="1"/>
</dbReference>
<protein>
    <submittedName>
        <fullName evidence="7">FAD-dependent oxidoreductase</fullName>
    </submittedName>
</protein>
<dbReference type="GO" id="GO:0016651">
    <property type="term" value="F:oxidoreductase activity, acting on NAD(P)H"/>
    <property type="evidence" value="ECO:0007669"/>
    <property type="project" value="TreeGrafter"/>
</dbReference>
<dbReference type="Proteomes" id="UP001162740">
    <property type="component" value="Chromosome"/>
</dbReference>
<dbReference type="PANTHER" id="PTHR43557">
    <property type="entry name" value="APOPTOSIS-INDUCING FACTOR 1"/>
    <property type="match status" value="1"/>
</dbReference>
<dbReference type="GO" id="GO:0005737">
    <property type="term" value="C:cytoplasm"/>
    <property type="evidence" value="ECO:0007669"/>
    <property type="project" value="TreeGrafter"/>
</dbReference>
<gene>
    <name evidence="7" type="ORF">KUM34_008365</name>
</gene>
<name>A0AA46WYZ7_RHORH</name>
<evidence type="ECO:0000259" key="6">
    <source>
        <dbReference type="Pfam" id="PF14759"/>
    </source>
</evidence>
<dbReference type="PANTHER" id="PTHR43557:SF2">
    <property type="entry name" value="RIESKE DOMAIN-CONTAINING PROTEIN-RELATED"/>
    <property type="match status" value="1"/>
</dbReference>
<dbReference type="EMBL" id="CP083974">
    <property type="protein sequence ID" value="UZF46667.1"/>
    <property type="molecule type" value="Genomic_DNA"/>
</dbReference>
<sequence length="393" mass="41775">MTHVTVVGASLAGFRVAEGLRAEGFDGDITLIGDEPHLPYDRPPLSKSVLVDDEPASTAFRDAAWFADNRITLHLGETARRLDTAARAVHTDARSLSYDELVVATGATPRNPFPDAPAGVFTLRTADDAARIRTALRAARRLVVIGAGFIGLEIASSARRLGVDVTVVELEPVPLTRSVGDDAAAVLADIARADDVHLLCGRAVAELRGTSVVESVVLDDGTELPCDAVVVGVGAVPSTEWLTGSGLEVTRAGLICDATGRAGDHVWGVGDVCAWTDDAGTPHRHEHWTSAAEQAKVVAHNLACDDKRTVTAATYVWSDQFGRRIDIVGDTTGHDDLRVLSRNPDDLAYLYARDGLLTGACLIGQPRLMVRCRQWIAASTPVADLELWVSSAP</sequence>
<feature type="domain" description="FAD/NAD(P)-binding" evidence="5">
    <location>
        <begin position="3"/>
        <end position="295"/>
    </location>
</feature>
<dbReference type="SUPFAM" id="SSF51905">
    <property type="entry name" value="FAD/NAD(P)-binding domain"/>
    <property type="match status" value="2"/>
</dbReference>
<evidence type="ECO:0000256" key="1">
    <source>
        <dbReference type="ARBA" id="ARBA00001974"/>
    </source>
</evidence>
<evidence type="ECO:0000313" key="7">
    <source>
        <dbReference type="EMBL" id="UZF46667.1"/>
    </source>
</evidence>
<keyword evidence="4" id="KW-0560">Oxidoreductase</keyword>
<dbReference type="InterPro" id="IPR023753">
    <property type="entry name" value="FAD/NAD-binding_dom"/>
</dbReference>
<evidence type="ECO:0000259" key="5">
    <source>
        <dbReference type="Pfam" id="PF07992"/>
    </source>
</evidence>
<proteinExistence type="predicted"/>
<dbReference type="PRINTS" id="PR00469">
    <property type="entry name" value="PNDRDTASEII"/>
</dbReference>
<keyword evidence="2" id="KW-0285">Flavoprotein</keyword>
<reference evidence="7 8" key="1">
    <citation type="journal article" date="2021" name="Front. Microbiol.">
        <title>Bacterial Transformation of Aromatic Monomers in Softwood Black Liquor.</title>
        <authorList>
            <person name="Navas L.E."/>
            <person name="Dexter G."/>
            <person name="Liu J."/>
            <person name="Levy-Booth D."/>
            <person name="Cho M."/>
            <person name="Jang S.K."/>
            <person name="Mansfield S.D."/>
            <person name="Renneckar S."/>
            <person name="Mohn W.W."/>
            <person name="Eltis L.D."/>
        </authorList>
    </citation>
    <scope>NUCLEOTIDE SEQUENCE [LARGE SCALE GENOMIC DNA]</scope>
    <source>
        <strain evidence="7 8">GD02</strain>
    </source>
</reference>
<evidence type="ECO:0000256" key="4">
    <source>
        <dbReference type="ARBA" id="ARBA00023002"/>
    </source>
</evidence>